<feature type="non-terminal residue" evidence="1">
    <location>
        <position position="236"/>
    </location>
</feature>
<dbReference type="InParanoid" id="A0A5C3NN87"/>
<evidence type="ECO:0000313" key="2">
    <source>
        <dbReference type="Proteomes" id="UP000308197"/>
    </source>
</evidence>
<evidence type="ECO:0000313" key="1">
    <source>
        <dbReference type="EMBL" id="TFK78472.1"/>
    </source>
</evidence>
<protein>
    <submittedName>
        <fullName evidence="1">Uncharacterized protein</fullName>
    </submittedName>
</protein>
<dbReference type="Proteomes" id="UP000308197">
    <property type="component" value="Unassembled WGS sequence"/>
</dbReference>
<gene>
    <name evidence="1" type="ORF">K466DRAFT_447984</name>
</gene>
<proteinExistence type="predicted"/>
<sequence>RVTSAAAKERLKAKWAAMSQEEREAYTAERVVELEERRENRHHGVRNLALAKFIDVREMFSSLHTQLYNVRNRTGVEIFLAAVRAEHTAYNKPVIYYSSNRVRQFIEMVTNASLAETGVRMEAYCIGGAEGMSQCSGPYQAEYVIYLLMVSVSQKLTTLVVTTEDACKCGVIKRMFYDTFDQQITIKHGVVLENWPNAKFHSLSNMMFLEAEICLASFENNTTRFRSLPDREWATW</sequence>
<dbReference type="AlphaFoldDB" id="A0A5C3NN87"/>
<keyword evidence="2" id="KW-1185">Reference proteome</keyword>
<reference evidence="1 2" key="1">
    <citation type="journal article" date="2019" name="Nat. Ecol. Evol.">
        <title>Megaphylogeny resolves global patterns of mushroom evolution.</title>
        <authorList>
            <person name="Varga T."/>
            <person name="Krizsan K."/>
            <person name="Foldi C."/>
            <person name="Dima B."/>
            <person name="Sanchez-Garcia M."/>
            <person name="Sanchez-Ramirez S."/>
            <person name="Szollosi G.J."/>
            <person name="Szarkandi J.G."/>
            <person name="Papp V."/>
            <person name="Albert L."/>
            <person name="Andreopoulos W."/>
            <person name="Angelini C."/>
            <person name="Antonin V."/>
            <person name="Barry K.W."/>
            <person name="Bougher N.L."/>
            <person name="Buchanan P."/>
            <person name="Buyck B."/>
            <person name="Bense V."/>
            <person name="Catcheside P."/>
            <person name="Chovatia M."/>
            <person name="Cooper J."/>
            <person name="Damon W."/>
            <person name="Desjardin D."/>
            <person name="Finy P."/>
            <person name="Geml J."/>
            <person name="Haridas S."/>
            <person name="Hughes K."/>
            <person name="Justo A."/>
            <person name="Karasinski D."/>
            <person name="Kautmanova I."/>
            <person name="Kiss B."/>
            <person name="Kocsube S."/>
            <person name="Kotiranta H."/>
            <person name="LaButti K.M."/>
            <person name="Lechner B.E."/>
            <person name="Liimatainen K."/>
            <person name="Lipzen A."/>
            <person name="Lukacs Z."/>
            <person name="Mihaltcheva S."/>
            <person name="Morgado L.N."/>
            <person name="Niskanen T."/>
            <person name="Noordeloos M.E."/>
            <person name="Ohm R.A."/>
            <person name="Ortiz-Santana B."/>
            <person name="Ovrebo C."/>
            <person name="Racz N."/>
            <person name="Riley R."/>
            <person name="Savchenko A."/>
            <person name="Shiryaev A."/>
            <person name="Soop K."/>
            <person name="Spirin V."/>
            <person name="Szebenyi C."/>
            <person name="Tomsovsky M."/>
            <person name="Tulloss R.E."/>
            <person name="Uehling J."/>
            <person name="Grigoriev I.V."/>
            <person name="Vagvolgyi C."/>
            <person name="Papp T."/>
            <person name="Martin F.M."/>
            <person name="Miettinen O."/>
            <person name="Hibbett D.S."/>
            <person name="Nagy L.G."/>
        </authorList>
    </citation>
    <scope>NUCLEOTIDE SEQUENCE [LARGE SCALE GENOMIC DNA]</scope>
    <source>
        <strain evidence="1 2">HHB13444</strain>
    </source>
</reference>
<name>A0A5C3NN87_9APHY</name>
<dbReference type="STRING" id="1314778.A0A5C3NN87"/>
<accession>A0A5C3NN87</accession>
<dbReference type="EMBL" id="ML212511">
    <property type="protein sequence ID" value="TFK78472.1"/>
    <property type="molecule type" value="Genomic_DNA"/>
</dbReference>
<feature type="non-terminal residue" evidence="1">
    <location>
        <position position="1"/>
    </location>
</feature>
<organism evidence="1 2">
    <name type="scientific">Polyporus arcularius HHB13444</name>
    <dbReference type="NCBI Taxonomy" id="1314778"/>
    <lineage>
        <taxon>Eukaryota</taxon>
        <taxon>Fungi</taxon>
        <taxon>Dikarya</taxon>
        <taxon>Basidiomycota</taxon>
        <taxon>Agaricomycotina</taxon>
        <taxon>Agaricomycetes</taxon>
        <taxon>Polyporales</taxon>
        <taxon>Polyporaceae</taxon>
        <taxon>Polyporus</taxon>
    </lineage>
</organism>